<dbReference type="Proteomes" id="UP000679848">
    <property type="component" value="Chromosome"/>
</dbReference>
<organism evidence="1 2">
    <name type="scientific">Pusillibacter faecalis</name>
    <dbReference type="NCBI Taxonomy" id="2714358"/>
    <lineage>
        <taxon>Bacteria</taxon>
        <taxon>Bacillati</taxon>
        <taxon>Bacillota</taxon>
        <taxon>Clostridia</taxon>
        <taxon>Eubacteriales</taxon>
        <taxon>Oscillospiraceae</taxon>
        <taxon>Pusillibacter</taxon>
    </lineage>
</organism>
<dbReference type="KEGG" id="pfaa:MM59RIKEN_22660"/>
<dbReference type="AlphaFoldDB" id="A0A810QFE7"/>
<sequence>MKKIQVTYFFEDSGFCKDVFKSVDIPHYYYNRDTASGVWYTSTPDYYANDRRIQQDVIIEVVAGGRVIALDGNGDFEGKRPFVPFNEFEKSLANSFAGQQPKLRSYEEMKAKLLSLPGGEAYADPHRYWENWVFNLDFRHVTEQIVGAASWMGVEFHILAIQYTHIPTGFVFTNYRFRPASLPSGSDSRDLLLYDWQAEDLSAALPDQSGINKNKEE</sequence>
<proteinExistence type="predicted"/>
<protein>
    <submittedName>
        <fullName evidence="1">Uncharacterized protein</fullName>
    </submittedName>
</protein>
<gene>
    <name evidence="1" type="ORF">MM59RIKEN_22660</name>
</gene>
<dbReference type="EMBL" id="AP023420">
    <property type="protein sequence ID" value="BCK84947.1"/>
    <property type="molecule type" value="Genomic_DNA"/>
</dbReference>
<name>A0A810QFE7_9FIRM</name>
<evidence type="ECO:0000313" key="2">
    <source>
        <dbReference type="Proteomes" id="UP000679848"/>
    </source>
</evidence>
<keyword evidence="2" id="KW-1185">Reference proteome</keyword>
<reference evidence="1" key="1">
    <citation type="submission" date="2020-09" db="EMBL/GenBank/DDBJ databases">
        <title>New species isolated from human feces.</title>
        <authorList>
            <person name="Kitahara M."/>
            <person name="Shigeno Y."/>
            <person name="Shime M."/>
            <person name="Matsumoto Y."/>
            <person name="Nakamura S."/>
            <person name="Motooka D."/>
            <person name="Fukuoka S."/>
            <person name="Nishikawa H."/>
            <person name="Benno Y."/>
        </authorList>
    </citation>
    <scope>NUCLEOTIDE SEQUENCE</scope>
    <source>
        <strain evidence="1">MM59</strain>
    </source>
</reference>
<evidence type="ECO:0000313" key="1">
    <source>
        <dbReference type="EMBL" id="BCK84947.1"/>
    </source>
</evidence>
<accession>A0A810QFE7</accession>